<keyword evidence="3 4" id="KW-0862">Zinc</keyword>
<evidence type="ECO:0000256" key="2">
    <source>
        <dbReference type="ARBA" id="ARBA00022771"/>
    </source>
</evidence>
<evidence type="ECO:0000259" key="6">
    <source>
        <dbReference type="PROSITE" id="PS50103"/>
    </source>
</evidence>
<feature type="compositionally biased region" description="Polar residues" evidence="5">
    <location>
        <begin position="35"/>
        <end position="46"/>
    </location>
</feature>
<comment type="caution">
    <text evidence="7">The sequence shown here is derived from an EMBL/GenBank/DDBJ whole genome shotgun (WGS) entry which is preliminary data.</text>
</comment>
<proteinExistence type="predicted"/>
<keyword evidence="8" id="KW-1185">Reference proteome</keyword>
<evidence type="ECO:0000256" key="1">
    <source>
        <dbReference type="ARBA" id="ARBA00022723"/>
    </source>
</evidence>
<feature type="compositionally biased region" description="Basic residues" evidence="5">
    <location>
        <begin position="62"/>
        <end position="72"/>
    </location>
</feature>
<feature type="domain" description="C3H1-type" evidence="6">
    <location>
        <begin position="78"/>
        <end position="106"/>
    </location>
</feature>
<evidence type="ECO:0000256" key="4">
    <source>
        <dbReference type="PROSITE-ProRule" id="PRU00723"/>
    </source>
</evidence>
<dbReference type="AlphaFoldDB" id="A0A0N1PAY5"/>
<feature type="region of interest" description="Disordered" evidence="5">
    <location>
        <begin position="1"/>
        <end position="77"/>
    </location>
</feature>
<dbReference type="SUPFAM" id="SSF90229">
    <property type="entry name" value="CCCH zinc finger"/>
    <property type="match status" value="1"/>
</dbReference>
<dbReference type="EMBL" id="LJSK01000463">
    <property type="protein sequence ID" value="KPI82998.1"/>
    <property type="molecule type" value="Genomic_DNA"/>
</dbReference>
<dbReference type="Pfam" id="PF18044">
    <property type="entry name" value="zf-CCCH_4"/>
    <property type="match status" value="1"/>
</dbReference>
<feature type="compositionally biased region" description="Low complexity" evidence="5">
    <location>
        <begin position="22"/>
        <end position="34"/>
    </location>
</feature>
<dbReference type="Proteomes" id="UP000038009">
    <property type="component" value="Unassembled WGS sequence"/>
</dbReference>
<organism evidence="7 8">
    <name type="scientific">Leptomonas seymouri</name>
    <dbReference type="NCBI Taxonomy" id="5684"/>
    <lineage>
        <taxon>Eukaryota</taxon>
        <taxon>Discoba</taxon>
        <taxon>Euglenozoa</taxon>
        <taxon>Kinetoplastea</taxon>
        <taxon>Metakinetoplastina</taxon>
        <taxon>Trypanosomatida</taxon>
        <taxon>Trypanosomatidae</taxon>
        <taxon>Leishmaniinae</taxon>
        <taxon>Leptomonas</taxon>
    </lineage>
</organism>
<keyword evidence="1 4" id="KW-0479">Metal-binding</keyword>
<evidence type="ECO:0000313" key="8">
    <source>
        <dbReference type="Proteomes" id="UP000038009"/>
    </source>
</evidence>
<evidence type="ECO:0000256" key="3">
    <source>
        <dbReference type="ARBA" id="ARBA00022833"/>
    </source>
</evidence>
<dbReference type="Gene3D" id="3.30.1370.210">
    <property type="match status" value="1"/>
</dbReference>
<evidence type="ECO:0000256" key="5">
    <source>
        <dbReference type="SAM" id="MobiDB-lite"/>
    </source>
</evidence>
<accession>A0A0N1PAY5</accession>
<feature type="zinc finger region" description="C3H1-type" evidence="4">
    <location>
        <begin position="78"/>
        <end position="106"/>
    </location>
</feature>
<dbReference type="PROSITE" id="PS50103">
    <property type="entry name" value="ZF_C3H1"/>
    <property type="match status" value="1"/>
</dbReference>
<dbReference type="InterPro" id="IPR036855">
    <property type="entry name" value="Znf_CCCH_sf"/>
</dbReference>
<evidence type="ECO:0000313" key="7">
    <source>
        <dbReference type="EMBL" id="KPI82998.1"/>
    </source>
</evidence>
<protein>
    <recommendedName>
        <fullName evidence="6">C3H1-type domain-containing protein</fullName>
    </recommendedName>
</protein>
<dbReference type="GO" id="GO:0008270">
    <property type="term" value="F:zinc ion binding"/>
    <property type="evidence" value="ECO:0007669"/>
    <property type="project" value="UniProtKB-KW"/>
</dbReference>
<keyword evidence="2 4" id="KW-0863">Zinc-finger</keyword>
<dbReference type="VEuPathDB" id="TriTrypDB:Lsey_0463_0060"/>
<dbReference type="InterPro" id="IPR041367">
    <property type="entry name" value="Znf-CCCH_4"/>
</dbReference>
<dbReference type="InterPro" id="IPR000571">
    <property type="entry name" value="Znf_CCCH"/>
</dbReference>
<gene>
    <name evidence="7" type="ORF">ABL78_7988</name>
</gene>
<sequence length="106" mass="11582">MEVSYASSELELSRRESSVKVGSPSGYANASSSSHFQHTNSNLNSSRPDDLEDSRDEEQRRGSGRRGGKRGAARGGGAYSNRICKYFTTPDGCQYGDKCHYLHSGK</sequence>
<name>A0A0N1PAY5_LEPSE</name>
<reference evidence="7 8" key="1">
    <citation type="journal article" date="2015" name="PLoS Pathog.">
        <title>Leptomonas seymouri: Adaptations to the Dixenous Life Cycle Analyzed by Genome Sequencing, Transcriptome Profiling and Co-infection with Leishmania donovani.</title>
        <authorList>
            <person name="Kraeva N."/>
            <person name="Butenko A."/>
            <person name="Hlavacova J."/>
            <person name="Kostygov A."/>
            <person name="Myskova J."/>
            <person name="Grybchuk D."/>
            <person name="Lestinova T."/>
            <person name="Votypka J."/>
            <person name="Volf P."/>
            <person name="Opperdoes F."/>
            <person name="Flegontov P."/>
            <person name="Lukes J."/>
            <person name="Yurchenko V."/>
        </authorList>
    </citation>
    <scope>NUCLEOTIDE SEQUENCE [LARGE SCALE GENOMIC DNA]</scope>
    <source>
        <strain evidence="7 8">ATCC 30220</strain>
    </source>
</reference>